<evidence type="ECO:0000313" key="2">
    <source>
        <dbReference type="EMBL" id="OGC51634.1"/>
    </source>
</evidence>
<keyword evidence="1" id="KW-1133">Transmembrane helix</keyword>
<keyword evidence="1" id="KW-0472">Membrane</keyword>
<accession>A0A1F4V353</accession>
<reference evidence="2 3" key="1">
    <citation type="journal article" date="2016" name="Nat. Commun.">
        <title>Thousands of microbial genomes shed light on interconnected biogeochemical processes in an aquifer system.</title>
        <authorList>
            <person name="Anantharaman K."/>
            <person name="Brown C.T."/>
            <person name="Hug L.A."/>
            <person name="Sharon I."/>
            <person name="Castelle C.J."/>
            <person name="Probst A.J."/>
            <person name="Thomas B.C."/>
            <person name="Singh A."/>
            <person name="Wilkins M.J."/>
            <person name="Karaoz U."/>
            <person name="Brodie E.L."/>
            <person name="Williams K.H."/>
            <person name="Hubbard S.S."/>
            <person name="Banfield J.F."/>
        </authorList>
    </citation>
    <scope>NUCLEOTIDE SEQUENCE [LARGE SCALE GENOMIC DNA]</scope>
</reference>
<feature type="transmembrane region" description="Helical" evidence="1">
    <location>
        <begin position="12"/>
        <end position="34"/>
    </location>
</feature>
<sequence>MDLPKSLTTVTTLSKIVATVLFVTLPLGAFYLGIKYQKATSPIPVEPETSIATPTFKPTIPRPSTDSTTGWKTFNNGSLSFEVPLDFQIATDDNSKPSFGSNLMSFNVYVDQVMGLECGENINSELISVDGIKAHMTTIRGIDCGTGEISQIVMSLDKDKSHYAFVSTLKVKDEQKAKSVFKQIIDTFEFID</sequence>
<evidence type="ECO:0000313" key="3">
    <source>
        <dbReference type="Proteomes" id="UP000178771"/>
    </source>
</evidence>
<dbReference type="Proteomes" id="UP000178771">
    <property type="component" value="Unassembled WGS sequence"/>
</dbReference>
<name>A0A1F4V353_UNCKA</name>
<dbReference type="EMBL" id="MEVH01000016">
    <property type="protein sequence ID" value="OGC51634.1"/>
    <property type="molecule type" value="Genomic_DNA"/>
</dbReference>
<proteinExistence type="predicted"/>
<dbReference type="AlphaFoldDB" id="A0A1F4V353"/>
<gene>
    <name evidence="2" type="ORF">A2982_02015</name>
</gene>
<organism evidence="2 3">
    <name type="scientific">candidate division WWE3 bacterium RIFCSPLOWO2_01_FULL_39_13</name>
    <dbReference type="NCBI Taxonomy" id="1802624"/>
    <lineage>
        <taxon>Bacteria</taxon>
        <taxon>Katanobacteria</taxon>
    </lineage>
</organism>
<keyword evidence="1" id="KW-0812">Transmembrane</keyword>
<protein>
    <submittedName>
        <fullName evidence="2">Uncharacterized protein</fullName>
    </submittedName>
</protein>
<evidence type="ECO:0000256" key="1">
    <source>
        <dbReference type="SAM" id="Phobius"/>
    </source>
</evidence>
<comment type="caution">
    <text evidence="2">The sequence shown here is derived from an EMBL/GenBank/DDBJ whole genome shotgun (WGS) entry which is preliminary data.</text>
</comment>